<evidence type="ECO:0000313" key="5">
    <source>
        <dbReference type="Proteomes" id="UP000761264"/>
    </source>
</evidence>
<dbReference type="NCBIfam" id="NF037995">
    <property type="entry name" value="TRAP_S1"/>
    <property type="match status" value="1"/>
</dbReference>
<sequence length="415" mass="44606">MNVQNAARCDGRLAPICAAGKPRWRTSAPNPDRIHPAWKAFDGTPDIWNVIDNNQCAESQLGRETSEEGGHFMTIGKLHLAGRALAFAATTALASGAIAQEVEMTYAHSENPSSVTAAVAFEAIVEGLSQGEIQVNRVIHGALGSDRDVVDQLRLGELDFYVVGVHGLSAVAPDFQLFDAPFVFKNRREFYSLMQDETLVSYLRDYLLEKTGGTIRFEGAAENSVRNLYTKAGPIQTPDDLGSVKLRVPPGPLNIAVWQGLGVGNVVGLSGSERNQALQTGLIDGVEGSLSGAVGNGHLDILDHVTMTGHSYSYMAYLLNNDFYEGLSDANKAILQEAIDLSIIVQNGSAMSEEFAALEKLASEGKSITVLSPEGLGQWQEVAYPIGQKFVTENVDPTFRDTVIGALEGVRAKLN</sequence>
<dbReference type="Proteomes" id="UP000761264">
    <property type="component" value="Unassembled WGS sequence"/>
</dbReference>
<keyword evidence="5" id="KW-1185">Reference proteome</keyword>
<dbReference type="InterPro" id="IPR018389">
    <property type="entry name" value="DctP_fam"/>
</dbReference>
<proteinExistence type="inferred from homology"/>
<dbReference type="Gene3D" id="3.40.190.170">
    <property type="entry name" value="Bacterial extracellular solute-binding protein, family 7"/>
    <property type="match status" value="1"/>
</dbReference>
<dbReference type="Pfam" id="PF03480">
    <property type="entry name" value="DctP"/>
    <property type="match status" value="1"/>
</dbReference>
<dbReference type="AlphaFoldDB" id="A0A967EXT4"/>
<organism evidence="4 5">
    <name type="scientific">Pelagibius litoralis</name>
    <dbReference type="NCBI Taxonomy" id="374515"/>
    <lineage>
        <taxon>Bacteria</taxon>
        <taxon>Pseudomonadati</taxon>
        <taxon>Pseudomonadota</taxon>
        <taxon>Alphaproteobacteria</taxon>
        <taxon>Rhodospirillales</taxon>
        <taxon>Rhodovibrionaceae</taxon>
        <taxon>Pelagibius</taxon>
    </lineage>
</organism>
<dbReference type="GO" id="GO:0055085">
    <property type="term" value="P:transmembrane transport"/>
    <property type="evidence" value="ECO:0007669"/>
    <property type="project" value="InterPro"/>
</dbReference>
<evidence type="ECO:0000256" key="2">
    <source>
        <dbReference type="ARBA" id="ARBA00022448"/>
    </source>
</evidence>
<accession>A0A967EXT4</accession>
<comment type="caution">
    <text evidence="4">The sequence shown here is derived from an EMBL/GenBank/DDBJ whole genome shotgun (WGS) entry which is preliminary data.</text>
</comment>
<evidence type="ECO:0000313" key="4">
    <source>
        <dbReference type="EMBL" id="NIA69369.1"/>
    </source>
</evidence>
<gene>
    <name evidence="4" type="ORF">HBA54_12280</name>
</gene>
<keyword evidence="2" id="KW-0813">Transport</keyword>
<dbReference type="RefSeq" id="WP_167224877.1">
    <property type="nucleotide sequence ID" value="NZ_JAAQPH010000008.1"/>
</dbReference>
<dbReference type="CDD" id="cd13603">
    <property type="entry name" value="PBP2_TRAP_Siap_TeaA_like"/>
    <property type="match status" value="1"/>
</dbReference>
<evidence type="ECO:0000256" key="3">
    <source>
        <dbReference type="ARBA" id="ARBA00022729"/>
    </source>
</evidence>
<protein>
    <submittedName>
        <fullName evidence="4">TRAP transporter substrate-binding protein</fullName>
    </submittedName>
</protein>
<dbReference type="EMBL" id="JAAQPH010000008">
    <property type="protein sequence ID" value="NIA69369.1"/>
    <property type="molecule type" value="Genomic_DNA"/>
</dbReference>
<evidence type="ECO:0000256" key="1">
    <source>
        <dbReference type="ARBA" id="ARBA00009023"/>
    </source>
</evidence>
<comment type="similarity">
    <text evidence="1">Belongs to the bacterial solute-binding protein 7 family.</text>
</comment>
<dbReference type="InterPro" id="IPR038404">
    <property type="entry name" value="TRAP_DctP_sf"/>
</dbReference>
<dbReference type="PANTHER" id="PTHR33376:SF7">
    <property type="entry name" value="C4-DICARBOXYLATE-BINDING PROTEIN DCTB"/>
    <property type="match status" value="1"/>
</dbReference>
<reference evidence="4" key="1">
    <citation type="submission" date="2020-03" db="EMBL/GenBank/DDBJ databases">
        <title>Genome of Pelagibius litoralis DSM 21314T.</title>
        <authorList>
            <person name="Wang G."/>
        </authorList>
    </citation>
    <scope>NUCLEOTIDE SEQUENCE</scope>
    <source>
        <strain evidence="4">DSM 21314</strain>
    </source>
</reference>
<name>A0A967EXT4_9PROT</name>
<keyword evidence="3" id="KW-0732">Signal</keyword>
<dbReference type="PANTHER" id="PTHR33376">
    <property type="match status" value="1"/>
</dbReference>